<evidence type="ECO:0000313" key="9">
    <source>
        <dbReference type="Proteomes" id="UP001059295"/>
    </source>
</evidence>
<proteinExistence type="predicted"/>
<dbReference type="Pfam" id="PF00924">
    <property type="entry name" value="MS_channel_2nd"/>
    <property type="match status" value="1"/>
</dbReference>
<sequence length="435" mass="47649">MEILAQNPTEKFLLLQSLESYLQKTGLSPAGASAFTLLATFAVLALLVWVLDRLGTKVLLGLIRHAVSKTETLWDDHLLRHKFFPRLIELATAGGLLALVRTVFSGYGPALIGAITLVLRVYMTVVGALMIGALLNTVNDIYESKPQSRRKSIRGYVQTAKIVVWIIAGILIVSILIGRDPTDLLLGLGASAALVSLVFKDTILGFVASIQLSAQDMIRPGDWIEMPSKGADGVVSEINVNSVKVRNWDNTMTMIPIYSLVSESFTNWRNMEESAGRRFKRPLRIDATTVSTLSEEQLTALTADPRIAELAEAMLILDRQTGTSPCRTNFGLFRCYAQIYMARHPKVVHSLPVLARYLPWDENGLTLEIYGFSTEKSFPVYEQVVADLLNHLLAVMPAFGLRLYQRPAAPSASEFGSLSPTTNVSARAGSGTPLA</sequence>
<evidence type="ECO:0000313" key="8">
    <source>
        <dbReference type="EMBL" id="UWN57212.1"/>
    </source>
</evidence>
<name>A0ABY5V1N6_9BACT</name>
<evidence type="ECO:0000256" key="6">
    <source>
        <dbReference type="SAM" id="Phobius"/>
    </source>
</evidence>
<dbReference type="EMBL" id="CP102294">
    <property type="protein sequence ID" value="UWN57212.1"/>
    <property type="molecule type" value="Genomic_DNA"/>
</dbReference>
<dbReference type="InterPro" id="IPR006685">
    <property type="entry name" value="MscS_channel_2nd"/>
</dbReference>
<gene>
    <name evidence="8" type="ORF">NQ491_00070</name>
</gene>
<feature type="compositionally biased region" description="Polar residues" evidence="5">
    <location>
        <begin position="414"/>
        <end position="425"/>
    </location>
</feature>
<feature type="transmembrane region" description="Helical" evidence="6">
    <location>
        <begin position="30"/>
        <end position="51"/>
    </location>
</feature>
<evidence type="ECO:0000256" key="3">
    <source>
        <dbReference type="ARBA" id="ARBA00022989"/>
    </source>
</evidence>
<organism evidence="8 9">
    <name type="scientific">Alistipes ihumii AP11</name>
    <dbReference type="NCBI Taxonomy" id="1211813"/>
    <lineage>
        <taxon>Bacteria</taxon>
        <taxon>Pseudomonadati</taxon>
        <taxon>Bacteroidota</taxon>
        <taxon>Bacteroidia</taxon>
        <taxon>Bacteroidales</taxon>
        <taxon>Rikenellaceae</taxon>
        <taxon>Alistipes</taxon>
    </lineage>
</organism>
<keyword evidence="4 6" id="KW-0472">Membrane</keyword>
<evidence type="ECO:0000259" key="7">
    <source>
        <dbReference type="Pfam" id="PF00924"/>
    </source>
</evidence>
<evidence type="ECO:0000256" key="4">
    <source>
        <dbReference type="ARBA" id="ARBA00023136"/>
    </source>
</evidence>
<feature type="transmembrane region" description="Helical" evidence="6">
    <location>
        <begin position="156"/>
        <end position="178"/>
    </location>
</feature>
<evidence type="ECO:0000256" key="1">
    <source>
        <dbReference type="ARBA" id="ARBA00004370"/>
    </source>
</evidence>
<dbReference type="RefSeq" id="WP_019245418.1">
    <property type="nucleotide sequence ID" value="NZ_CAPH01000007.1"/>
</dbReference>
<accession>A0ABY5V1N6</accession>
<dbReference type="InterPro" id="IPR030192">
    <property type="entry name" value="YbdG"/>
</dbReference>
<dbReference type="InterPro" id="IPR010920">
    <property type="entry name" value="LSM_dom_sf"/>
</dbReference>
<dbReference type="Gene3D" id="2.30.30.60">
    <property type="match status" value="1"/>
</dbReference>
<protein>
    <submittedName>
        <fullName evidence="8">Mechanosensitive ion channel family protein</fullName>
    </submittedName>
</protein>
<dbReference type="SUPFAM" id="SSF50182">
    <property type="entry name" value="Sm-like ribonucleoproteins"/>
    <property type="match status" value="1"/>
</dbReference>
<reference evidence="8" key="1">
    <citation type="journal article" date="2022" name="Cell">
        <title>Design, construction, and in vivo augmentation of a complex gut microbiome.</title>
        <authorList>
            <person name="Cheng A.G."/>
            <person name="Ho P.Y."/>
            <person name="Aranda-Diaz A."/>
            <person name="Jain S."/>
            <person name="Yu F.B."/>
            <person name="Meng X."/>
            <person name="Wang M."/>
            <person name="Iakiviak M."/>
            <person name="Nagashima K."/>
            <person name="Zhao A."/>
            <person name="Murugkar P."/>
            <person name="Patil A."/>
            <person name="Atabakhsh K."/>
            <person name="Weakley A."/>
            <person name="Yan J."/>
            <person name="Brumbaugh A.R."/>
            <person name="Higginbottom S."/>
            <person name="Dimas A."/>
            <person name="Shiver A.L."/>
            <person name="Deutschbauer A."/>
            <person name="Neff N."/>
            <person name="Sonnenburg J.L."/>
            <person name="Huang K.C."/>
            <person name="Fischbach M.A."/>
        </authorList>
    </citation>
    <scope>NUCLEOTIDE SEQUENCE</scope>
    <source>
        <strain evidence="8">AP11</strain>
    </source>
</reference>
<dbReference type="GeneID" id="82890082"/>
<feature type="transmembrane region" description="Helical" evidence="6">
    <location>
        <begin position="87"/>
        <end position="104"/>
    </location>
</feature>
<comment type="subcellular location">
    <subcellularLocation>
        <location evidence="1">Membrane</location>
    </subcellularLocation>
</comment>
<evidence type="ECO:0000256" key="2">
    <source>
        <dbReference type="ARBA" id="ARBA00022692"/>
    </source>
</evidence>
<keyword evidence="9" id="KW-1185">Reference proteome</keyword>
<feature type="transmembrane region" description="Helical" evidence="6">
    <location>
        <begin position="184"/>
        <end position="210"/>
    </location>
</feature>
<dbReference type="PANTHER" id="PTHR30414">
    <property type="entry name" value="MINICONDUCTANCE MECHANOSENSITIVE CHANNEL YBDG"/>
    <property type="match status" value="1"/>
</dbReference>
<keyword evidence="2 6" id="KW-0812">Transmembrane</keyword>
<feature type="domain" description="Mechanosensitive ion channel MscS" evidence="7">
    <location>
        <begin position="201"/>
        <end position="269"/>
    </location>
</feature>
<keyword evidence="3 6" id="KW-1133">Transmembrane helix</keyword>
<dbReference type="PANTHER" id="PTHR30414:SF0">
    <property type="entry name" value="MINICONDUCTANCE MECHANOSENSITIVE CHANNEL YBDG"/>
    <property type="match status" value="1"/>
</dbReference>
<feature type="region of interest" description="Disordered" evidence="5">
    <location>
        <begin position="411"/>
        <end position="435"/>
    </location>
</feature>
<feature type="transmembrane region" description="Helical" evidence="6">
    <location>
        <begin position="110"/>
        <end position="135"/>
    </location>
</feature>
<dbReference type="InterPro" id="IPR023408">
    <property type="entry name" value="MscS_beta-dom_sf"/>
</dbReference>
<dbReference type="Proteomes" id="UP001059295">
    <property type="component" value="Chromosome"/>
</dbReference>
<evidence type="ECO:0000256" key="5">
    <source>
        <dbReference type="SAM" id="MobiDB-lite"/>
    </source>
</evidence>